<organism evidence="1 2">
    <name type="scientific">Dactylosporangium darangshiense</name>
    <dbReference type="NCBI Taxonomy" id="579108"/>
    <lineage>
        <taxon>Bacteria</taxon>
        <taxon>Bacillati</taxon>
        <taxon>Actinomycetota</taxon>
        <taxon>Actinomycetes</taxon>
        <taxon>Micromonosporales</taxon>
        <taxon>Micromonosporaceae</taxon>
        <taxon>Dactylosporangium</taxon>
    </lineage>
</organism>
<reference evidence="2" key="1">
    <citation type="journal article" date="2019" name="Int. J. Syst. Evol. Microbiol.">
        <title>The Global Catalogue of Microorganisms (GCM) 10K type strain sequencing project: providing services to taxonomists for standard genome sequencing and annotation.</title>
        <authorList>
            <consortium name="The Broad Institute Genomics Platform"/>
            <consortium name="The Broad Institute Genome Sequencing Center for Infectious Disease"/>
            <person name="Wu L."/>
            <person name="Ma J."/>
        </authorList>
    </citation>
    <scope>NUCLEOTIDE SEQUENCE [LARGE SCALE GENOMIC DNA]</scope>
    <source>
        <strain evidence="2">JCM 17441</strain>
    </source>
</reference>
<evidence type="ECO:0000313" key="1">
    <source>
        <dbReference type="EMBL" id="GAA4261597.1"/>
    </source>
</evidence>
<name>A0ABP8DQA2_9ACTN</name>
<dbReference type="Proteomes" id="UP001500620">
    <property type="component" value="Unassembled WGS sequence"/>
</dbReference>
<keyword evidence="2" id="KW-1185">Reference proteome</keyword>
<sequence>MARRAVNLVILALPICLPRFGSERIVVAAITGTAENHTLHNGQTAAELGRHPAAHPRPLRSHVHRRRAPIPAGLCRLLAEHGADLDLALRIAIYRRGLPVTNLGNAARRQRLLQLQSHADPRQ</sequence>
<evidence type="ECO:0000313" key="2">
    <source>
        <dbReference type="Proteomes" id="UP001500620"/>
    </source>
</evidence>
<accession>A0ABP8DQA2</accession>
<dbReference type="EMBL" id="BAABAT010000046">
    <property type="protein sequence ID" value="GAA4261597.1"/>
    <property type="molecule type" value="Genomic_DNA"/>
</dbReference>
<gene>
    <name evidence="1" type="ORF">GCM10022255_094810</name>
</gene>
<comment type="caution">
    <text evidence="1">The sequence shown here is derived from an EMBL/GenBank/DDBJ whole genome shotgun (WGS) entry which is preliminary data.</text>
</comment>
<protein>
    <submittedName>
        <fullName evidence="1">Uncharacterized protein</fullName>
    </submittedName>
</protein>
<proteinExistence type="predicted"/>